<proteinExistence type="inferred from homology"/>
<comment type="caution">
    <text evidence="6">The sequence shown here is derived from an EMBL/GenBank/DDBJ whole genome shotgun (WGS) entry which is preliminary data.</text>
</comment>
<dbReference type="RefSeq" id="WP_382224165.1">
    <property type="nucleotide sequence ID" value="NZ_JBHTCA010000009.1"/>
</dbReference>
<dbReference type="InterPro" id="IPR007476">
    <property type="entry name" value="RdgC"/>
</dbReference>
<comment type="similarity">
    <text evidence="2">Belongs to the RdgC family.</text>
</comment>
<accession>A0ABW2QKG3</accession>
<evidence type="ECO:0000256" key="5">
    <source>
        <dbReference type="ARBA" id="ARBA00023172"/>
    </source>
</evidence>
<dbReference type="PANTHER" id="PTHR38103:SF1">
    <property type="entry name" value="RECOMBINATION-ASSOCIATED PROTEIN RDGC"/>
    <property type="match status" value="1"/>
</dbReference>
<organism evidence="6 7">
    <name type="scientific">Hydrogenophaga atypica</name>
    <dbReference type="NCBI Taxonomy" id="249409"/>
    <lineage>
        <taxon>Bacteria</taxon>
        <taxon>Pseudomonadati</taxon>
        <taxon>Pseudomonadota</taxon>
        <taxon>Betaproteobacteria</taxon>
        <taxon>Burkholderiales</taxon>
        <taxon>Comamonadaceae</taxon>
        <taxon>Hydrogenophaga</taxon>
    </lineage>
</organism>
<dbReference type="PANTHER" id="PTHR38103">
    <property type="entry name" value="RECOMBINATION-ASSOCIATED PROTEIN RDGC"/>
    <property type="match status" value="1"/>
</dbReference>
<dbReference type="Pfam" id="PF04381">
    <property type="entry name" value="RdgC"/>
    <property type="match status" value="1"/>
</dbReference>
<comment type="subcellular location">
    <subcellularLocation>
        <location evidence="1">Cytoplasm</location>
        <location evidence="1">Nucleoid</location>
    </subcellularLocation>
</comment>
<gene>
    <name evidence="6" type="ORF">ACFQPB_13570</name>
</gene>
<dbReference type="NCBIfam" id="NF001463">
    <property type="entry name" value="PRK00321.1-4"/>
    <property type="match status" value="1"/>
</dbReference>
<keyword evidence="7" id="KW-1185">Reference proteome</keyword>
<dbReference type="NCBIfam" id="NF001464">
    <property type="entry name" value="PRK00321.1-5"/>
    <property type="match status" value="1"/>
</dbReference>
<evidence type="ECO:0000256" key="3">
    <source>
        <dbReference type="ARBA" id="ARBA00022296"/>
    </source>
</evidence>
<keyword evidence="5" id="KW-0233">DNA recombination</keyword>
<sequence>MFKNVMVYRLGAESLPTLDEMEDALAQARFVECGASQEMSMGWAVPRGKEHGALVESIAGQRILKFTVETKSVPSTVVRRKADEEIARIEATTGRKPGKKETRDLREDAKRALLPQAFSKVSSVWVWLDAEQDLLILDAGSQSRADAVITALVEAVPGVAPRLYNTQRTPQSAMAQWLAEGEADGAFQIEQECELKSSGEDRAVVKYTRHTLDIDEVKQHIAQGKLPTKLALNWQGRVAFTLTESMTLKKVGLLETVFEGTSKEKEDNFDADVAISTGELGQLIPELVEVLGGELLEFGATPAGVASAGGAAGTVTTGRAHQATAADLATADDGSAPF</sequence>
<evidence type="ECO:0000256" key="1">
    <source>
        <dbReference type="ARBA" id="ARBA00004453"/>
    </source>
</evidence>
<keyword evidence="4" id="KW-0963">Cytoplasm</keyword>
<dbReference type="EMBL" id="JBHTCA010000009">
    <property type="protein sequence ID" value="MFC7409894.1"/>
    <property type="molecule type" value="Genomic_DNA"/>
</dbReference>
<evidence type="ECO:0000256" key="4">
    <source>
        <dbReference type="ARBA" id="ARBA00022490"/>
    </source>
</evidence>
<evidence type="ECO:0000313" key="6">
    <source>
        <dbReference type="EMBL" id="MFC7409894.1"/>
    </source>
</evidence>
<evidence type="ECO:0000313" key="7">
    <source>
        <dbReference type="Proteomes" id="UP001596501"/>
    </source>
</evidence>
<protein>
    <recommendedName>
        <fullName evidence="3">Recombination-associated protein RdgC</fullName>
    </recommendedName>
</protein>
<reference evidence="7" key="1">
    <citation type="journal article" date="2019" name="Int. J. Syst. Evol. Microbiol.">
        <title>The Global Catalogue of Microorganisms (GCM) 10K type strain sequencing project: providing services to taxonomists for standard genome sequencing and annotation.</title>
        <authorList>
            <consortium name="The Broad Institute Genomics Platform"/>
            <consortium name="The Broad Institute Genome Sequencing Center for Infectious Disease"/>
            <person name="Wu L."/>
            <person name="Ma J."/>
        </authorList>
    </citation>
    <scope>NUCLEOTIDE SEQUENCE [LARGE SCALE GENOMIC DNA]</scope>
    <source>
        <strain evidence="7">CGMCC 1.12371</strain>
    </source>
</reference>
<dbReference type="Proteomes" id="UP001596501">
    <property type="component" value="Unassembled WGS sequence"/>
</dbReference>
<name>A0ABW2QKG3_9BURK</name>
<evidence type="ECO:0000256" key="2">
    <source>
        <dbReference type="ARBA" id="ARBA00008657"/>
    </source>
</evidence>